<keyword evidence="1" id="KW-0472">Membrane</keyword>
<evidence type="ECO:0000256" key="1">
    <source>
        <dbReference type="SAM" id="Phobius"/>
    </source>
</evidence>
<reference evidence="2 3" key="1">
    <citation type="submission" date="2019-03" db="EMBL/GenBank/DDBJ databases">
        <title>Genomic Encyclopedia of Archaeal and Bacterial Type Strains, Phase II (KMG-II): from individual species to whole genera.</title>
        <authorList>
            <person name="Goeker M."/>
        </authorList>
    </citation>
    <scope>NUCLEOTIDE SEQUENCE [LARGE SCALE GENOMIC DNA]</scope>
    <source>
        <strain evidence="2 3">DSM 45499</strain>
    </source>
</reference>
<dbReference type="AlphaFoldDB" id="A0A4R7V2Y3"/>
<feature type="transmembrane region" description="Helical" evidence="1">
    <location>
        <begin position="93"/>
        <end position="120"/>
    </location>
</feature>
<dbReference type="EMBL" id="SOCP01000016">
    <property type="protein sequence ID" value="TDV43210.1"/>
    <property type="molecule type" value="Genomic_DNA"/>
</dbReference>
<keyword evidence="3" id="KW-1185">Reference proteome</keyword>
<dbReference type="Proteomes" id="UP000294927">
    <property type="component" value="Unassembled WGS sequence"/>
</dbReference>
<comment type="caution">
    <text evidence="2">The sequence shown here is derived from an EMBL/GenBank/DDBJ whole genome shotgun (WGS) entry which is preliminary data.</text>
</comment>
<gene>
    <name evidence="2" type="ORF">CLV71_116144</name>
</gene>
<sequence length="141" mass="13589">MTPDRTTPARKVDLGLVVGTAVGAAAVAVGATVGLWFLPFVAGAVLGAVSPVRRPGFAATAVALLVLGPLAWGAVLFSAMADGDTIGGTARTVAALAGLPAAPAVTIALTLVVALLQVVAGALSGRSVVGLGLTRRGVPGS</sequence>
<evidence type="ECO:0000313" key="2">
    <source>
        <dbReference type="EMBL" id="TDV43210.1"/>
    </source>
</evidence>
<proteinExistence type="predicted"/>
<keyword evidence="1" id="KW-0812">Transmembrane</keyword>
<evidence type="ECO:0000313" key="3">
    <source>
        <dbReference type="Proteomes" id="UP000294927"/>
    </source>
</evidence>
<feature type="transmembrane region" description="Helical" evidence="1">
    <location>
        <begin position="57"/>
        <end position="81"/>
    </location>
</feature>
<accession>A0A4R7V2Y3</accession>
<feature type="transmembrane region" description="Helical" evidence="1">
    <location>
        <begin position="12"/>
        <end position="37"/>
    </location>
</feature>
<protein>
    <submittedName>
        <fullName evidence="2">Uncharacterized protein</fullName>
    </submittedName>
</protein>
<dbReference type="RefSeq" id="WP_133907105.1">
    <property type="nucleotide sequence ID" value="NZ_SOCP01000016.1"/>
</dbReference>
<name>A0A4R7V2Y3_9PSEU</name>
<keyword evidence="1" id="KW-1133">Transmembrane helix</keyword>
<organism evidence="2 3">
    <name type="scientific">Actinophytocola oryzae</name>
    <dbReference type="NCBI Taxonomy" id="502181"/>
    <lineage>
        <taxon>Bacteria</taxon>
        <taxon>Bacillati</taxon>
        <taxon>Actinomycetota</taxon>
        <taxon>Actinomycetes</taxon>
        <taxon>Pseudonocardiales</taxon>
        <taxon>Pseudonocardiaceae</taxon>
    </lineage>
</organism>